<feature type="region of interest" description="Disordered" evidence="1">
    <location>
        <begin position="96"/>
        <end position="122"/>
    </location>
</feature>
<reference evidence="2" key="1">
    <citation type="journal article" date="2020" name="Stud. Mycol.">
        <title>101 Dothideomycetes genomes: a test case for predicting lifestyles and emergence of pathogens.</title>
        <authorList>
            <person name="Haridas S."/>
            <person name="Albert R."/>
            <person name="Binder M."/>
            <person name="Bloem J."/>
            <person name="Labutti K."/>
            <person name="Salamov A."/>
            <person name="Andreopoulos B."/>
            <person name="Baker S."/>
            <person name="Barry K."/>
            <person name="Bills G."/>
            <person name="Bluhm B."/>
            <person name="Cannon C."/>
            <person name="Castanera R."/>
            <person name="Culley D."/>
            <person name="Daum C."/>
            <person name="Ezra D."/>
            <person name="Gonzalez J."/>
            <person name="Henrissat B."/>
            <person name="Kuo A."/>
            <person name="Liang C."/>
            <person name="Lipzen A."/>
            <person name="Lutzoni F."/>
            <person name="Magnuson J."/>
            <person name="Mondo S."/>
            <person name="Nolan M."/>
            <person name="Ohm R."/>
            <person name="Pangilinan J."/>
            <person name="Park H.-J."/>
            <person name="Ramirez L."/>
            <person name="Alfaro M."/>
            <person name="Sun H."/>
            <person name="Tritt A."/>
            <person name="Yoshinaga Y."/>
            <person name="Zwiers L.-H."/>
            <person name="Turgeon B."/>
            <person name="Goodwin S."/>
            <person name="Spatafora J."/>
            <person name="Crous P."/>
            <person name="Grigoriev I."/>
        </authorList>
    </citation>
    <scope>NUCLEOTIDE SEQUENCE</scope>
    <source>
        <strain evidence="2">CBS 122367</strain>
    </source>
</reference>
<protein>
    <submittedName>
        <fullName evidence="2">Uncharacterized protein</fullName>
    </submittedName>
</protein>
<proteinExistence type="predicted"/>
<name>A0A6G1IS53_9PLEO</name>
<dbReference type="OrthoDB" id="5320938at2759"/>
<gene>
    <name evidence="2" type="ORF">K458DRAFT_489781</name>
</gene>
<evidence type="ECO:0000313" key="3">
    <source>
        <dbReference type="Proteomes" id="UP000799291"/>
    </source>
</evidence>
<sequence>MRYQSALVLSTLAVGQAAAGNLRHASFHARRSANIAAGPEGVAWNNVVRDAVDYKAATDKITQEQWDAIFASQKAAEATTAAPVAAAQATTAALAKPTTEKASSTSEAAPAKTSQASSGGEGNVLKALGCSKGQNAESPNGSIWKGDSGSKTQLTFTNDADESSAVLCWSKDGMFKTKENAIIALEVAAGSSLTLSIAAGFSGGCGAAYSDSTFHMSGILNESILEFTTAPENPGTYDFGAYDISREVNMAGIVISATGDRQCTSGVKNGKLSCAFGCTDGATSCEATGTYNIIAGAEDSQYCMANGVDPSTGGASGGCQFNRDGDHLKVTYSKNRSWPAGTF</sequence>
<dbReference type="Proteomes" id="UP000799291">
    <property type="component" value="Unassembled WGS sequence"/>
</dbReference>
<evidence type="ECO:0000313" key="2">
    <source>
        <dbReference type="EMBL" id="KAF2680928.1"/>
    </source>
</evidence>
<evidence type="ECO:0000256" key="1">
    <source>
        <dbReference type="SAM" id="MobiDB-lite"/>
    </source>
</evidence>
<keyword evidence="3" id="KW-1185">Reference proteome</keyword>
<dbReference type="AlphaFoldDB" id="A0A6G1IS53"/>
<feature type="compositionally biased region" description="Polar residues" evidence="1">
    <location>
        <begin position="103"/>
        <end position="118"/>
    </location>
</feature>
<dbReference type="EMBL" id="MU005594">
    <property type="protein sequence ID" value="KAF2680928.1"/>
    <property type="molecule type" value="Genomic_DNA"/>
</dbReference>
<accession>A0A6G1IS53</accession>
<organism evidence="2 3">
    <name type="scientific">Lentithecium fluviatile CBS 122367</name>
    <dbReference type="NCBI Taxonomy" id="1168545"/>
    <lineage>
        <taxon>Eukaryota</taxon>
        <taxon>Fungi</taxon>
        <taxon>Dikarya</taxon>
        <taxon>Ascomycota</taxon>
        <taxon>Pezizomycotina</taxon>
        <taxon>Dothideomycetes</taxon>
        <taxon>Pleosporomycetidae</taxon>
        <taxon>Pleosporales</taxon>
        <taxon>Massarineae</taxon>
        <taxon>Lentitheciaceae</taxon>
        <taxon>Lentithecium</taxon>
    </lineage>
</organism>